<organism evidence="1 2">
    <name type="scientific">Helicobacter trogontum</name>
    <dbReference type="NCBI Taxonomy" id="50960"/>
    <lineage>
        <taxon>Bacteria</taxon>
        <taxon>Pseudomonadati</taxon>
        <taxon>Campylobacterota</taxon>
        <taxon>Epsilonproteobacteria</taxon>
        <taxon>Campylobacterales</taxon>
        <taxon>Helicobacteraceae</taxon>
        <taxon>Helicobacter</taxon>
    </lineage>
</organism>
<name>A0ABQ0D554_9HELI</name>
<dbReference type="Gene3D" id="3.40.630.30">
    <property type="match status" value="1"/>
</dbReference>
<reference evidence="1 2" key="1">
    <citation type="submission" date="2024-06" db="EMBL/GenBank/DDBJ databases">
        <title>Draft genome sequence of Helicobacter trogontum NHP16-4001.</title>
        <authorList>
            <person name="Rimbara E."/>
            <person name="Suzuki M."/>
        </authorList>
    </citation>
    <scope>NUCLEOTIDE SEQUENCE [LARGE SCALE GENOMIC DNA]</scope>
    <source>
        <strain evidence="1 2">NHP16-4001</strain>
    </source>
</reference>
<protein>
    <recommendedName>
        <fullName evidence="3">N-acetyltransferase domain-containing protein</fullName>
    </recommendedName>
</protein>
<evidence type="ECO:0000313" key="2">
    <source>
        <dbReference type="Proteomes" id="UP001562457"/>
    </source>
</evidence>
<accession>A0ABQ0D554</accession>
<comment type="caution">
    <text evidence="1">The sequence shown here is derived from an EMBL/GenBank/DDBJ whole genome shotgun (WGS) entry which is preliminary data.</text>
</comment>
<gene>
    <name evidence="1" type="ORF">NHP164001_15080</name>
</gene>
<dbReference type="EMBL" id="BAAFHN010000040">
    <property type="protein sequence ID" value="GAB0173488.1"/>
    <property type="molecule type" value="Genomic_DNA"/>
</dbReference>
<sequence length="79" mass="9617">MFMSLRFMGLDFLQSHFDVRKENLRVVAFYQRFGASIVAEDAHNYYFQLTRQGYEKVKQRYIRYMPLDIDCFVDSLKKM</sequence>
<evidence type="ECO:0008006" key="3">
    <source>
        <dbReference type="Google" id="ProtNLM"/>
    </source>
</evidence>
<keyword evidence="2" id="KW-1185">Reference proteome</keyword>
<proteinExistence type="predicted"/>
<evidence type="ECO:0000313" key="1">
    <source>
        <dbReference type="EMBL" id="GAB0173488.1"/>
    </source>
</evidence>
<dbReference type="Proteomes" id="UP001562457">
    <property type="component" value="Unassembled WGS sequence"/>
</dbReference>